<name>A0A0A9FLK4_ARUDO</name>
<proteinExistence type="predicted"/>
<reference evidence="1" key="2">
    <citation type="journal article" date="2015" name="Data Brief">
        <title>Shoot transcriptome of the giant reed, Arundo donax.</title>
        <authorList>
            <person name="Barrero R.A."/>
            <person name="Guerrero F.D."/>
            <person name="Moolhuijzen P."/>
            <person name="Goolsby J.A."/>
            <person name="Tidwell J."/>
            <person name="Bellgard S.E."/>
            <person name="Bellgard M.I."/>
        </authorList>
    </citation>
    <scope>NUCLEOTIDE SEQUENCE</scope>
    <source>
        <tissue evidence="1">Shoot tissue taken approximately 20 cm above the soil surface</tissue>
    </source>
</reference>
<sequence>MILQPLRDWII</sequence>
<protein>
    <submittedName>
        <fullName evidence="1">Uncharacterized protein</fullName>
    </submittedName>
</protein>
<dbReference type="EMBL" id="GBRH01183996">
    <property type="protein sequence ID" value="JAE13900.1"/>
    <property type="molecule type" value="Transcribed_RNA"/>
</dbReference>
<organism evidence="1">
    <name type="scientific">Arundo donax</name>
    <name type="common">Giant reed</name>
    <name type="synonym">Donax arundinaceus</name>
    <dbReference type="NCBI Taxonomy" id="35708"/>
    <lineage>
        <taxon>Eukaryota</taxon>
        <taxon>Viridiplantae</taxon>
        <taxon>Streptophyta</taxon>
        <taxon>Embryophyta</taxon>
        <taxon>Tracheophyta</taxon>
        <taxon>Spermatophyta</taxon>
        <taxon>Magnoliopsida</taxon>
        <taxon>Liliopsida</taxon>
        <taxon>Poales</taxon>
        <taxon>Poaceae</taxon>
        <taxon>PACMAD clade</taxon>
        <taxon>Arundinoideae</taxon>
        <taxon>Arundineae</taxon>
        <taxon>Arundo</taxon>
    </lineage>
</organism>
<accession>A0A0A9FLK4</accession>
<reference evidence="1" key="1">
    <citation type="submission" date="2014-09" db="EMBL/GenBank/DDBJ databases">
        <authorList>
            <person name="Magalhaes I.L.F."/>
            <person name="Oliveira U."/>
            <person name="Santos F.R."/>
            <person name="Vidigal T.H.D.A."/>
            <person name="Brescovit A.D."/>
            <person name="Santos A.J."/>
        </authorList>
    </citation>
    <scope>NUCLEOTIDE SEQUENCE</scope>
    <source>
        <tissue evidence="1">Shoot tissue taken approximately 20 cm above the soil surface</tissue>
    </source>
</reference>
<evidence type="ECO:0000313" key="1">
    <source>
        <dbReference type="EMBL" id="JAE13900.1"/>
    </source>
</evidence>